<sequence length="194" mass="20462">MNAATLGWLKLAKPTDLGPCMFVVALFQVCRPRAGDLWAGFASAPPCLPRIRSVVAAGRGRAAVVDGGVGGASWGFPTVVAVPPLLGFSGAALACFARQRCFLVLGRQRQVQVVVCQGVARVMQQGMKDQASKCDSSTAALKSIRDSAGSKKARRLSGQLDSSTTGFKAADSEKLKRAEESLRTVMYLSCWGPN</sequence>
<dbReference type="Pfam" id="PF12609">
    <property type="entry name" value="DUF3774"/>
    <property type="match status" value="1"/>
</dbReference>
<dbReference type="EMBL" id="WJXA01000002">
    <property type="protein sequence ID" value="KAF7150400.1"/>
    <property type="molecule type" value="Genomic_DNA"/>
</dbReference>
<dbReference type="OrthoDB" id="776176at2759"/>
<protein>
    <recommendedName>
        <fullName evidence="3">Wound-responsive family protein</fullName>
    </recommendedName>
</protein>
<proteinExistence type="predicted"/>
<evidence type="ECO:0000313" key="2">
    <source>
        <dbReference type="Proteomes" id="UP000626092"/>
    </source>
</evidence>
<gene>
    <name evidence="1" type="ORF">RHSIM_Rhsim02G0119100</name>
</gene>
<dbReference type="Proteomes" id="UP000626092">
    <property type="component" value="Unassembled WGS sequence"/>
</dbReference>
<dbReference type="PANTHER" id="PTHR33090">
    <property type="entry name" value="DUF3774 DOMAIN PROTEIN-RELATED"/>
    <property type="match status" value="1"/>
</dbReference>
<keyword evidence="2" id="KW-1185">Reference proteome</keyword>
<evidence type="ECO:0008006" key="3">
    <source>
        <dbReference type="Google" id="ProtNLM"/>
    </source>
</evidence>
<accession>A0A834LSC1</accession>
<name>A0A834LSC1_RHOSS</name>
<evidence type="ECO:0000313" key="1">
    <source>
        <dbReference type="EMBL" id="KAF7150400.1"/>
    </source>
</evidence>
<organism evidence="1 2">
    <name type="scientific">Rhododendron simsii</name>
    <name type="common">Sims's rhododendron</name>
    <dbReference type="NCBI Taxonomy" id="118357"/>
    <lineage>
        <taxon>Eukaryota</taxon>
        <taxon>Viridiplantae</taxon>
        <taxon>Streptophyta</taxon>
        <taxon>Embryophyta</taxon>
        <taxon>Tracheophyta</taxon>
        <taxon>Spermatophyta</taxon>
        <taxon>Magnoliopsida</taxon>
        <taxon>eudicotyledons</taxon>
        <taxon>Gunneridae</taxon>
        <taxon>Pentapetalae</taxon>
        <taxon>asterids</taxon>
        <taxon>Ericales</taxon>
        <taxon>Ericaceae</taxon>
        <taxon>Ericoideae</taxon>
        <taxon>Rhodoreae</taxon>
        <taxon>Rhododendron</taxon>
    </lineage>
</organism>
<reference evidence="1" key="1">
    <citation type="submission" date="2019-11" db="EMBL/GenBank/DDBJ databases">
        <authorList>
            <person name="Liu Y."/>
            <person name="Hou J."/>
            <person name="Li T.-Q."/>
            <person name="Guan C.-H."/>
            <person name="Wu X."/>
            <person name="Wu H.-Z."/>
            <person name="Ling F."/>
            <person name="Zhang R."/>
            <person name="Shi X.-G."/>
            <person name="Ren J.-P."/>
            <person name="Chen E.-F."/>
            <person name="Sun J.-M."/>
        </authorList>
    </citation>
    <scope>NUCLEOTIDE SEQUENCE</scope>
    <source>
        <strain evidence="1">Adult_tree_wgs_1</strain>
        <tissue evidence="1">Leaves</tissue>
    </source>
</reference>
<dbReference type="InterPro" id="IPR022251">
    <property type="entry name" value="DUF3774_wound-induced"/>
</dbReference>
<dbReference type="AlphaFoldDB" id="A0A834LSC1"/>
<comment type="caution">
    <text evidence="1">The sequence shown here is derived from an EMBL/GenBank/DDBJ whole genome shotgun (WGS) entry which is preliminary data.</text>
</comment>